<evidence type="ECO:0000256" key="4">
    <source>
        <dbReference type="SAM" id="Phobius"/>
    </source>
</evidence>
<dbReference type="Pfam" id="PF00201">
    <property type="entry name" value="UDPGT"/>
    <property type="match status" value="1"/>
</dbReference>
<accession>A0A176WEN8</accession>
<feature type="transmembrane region" description="Helical" evidence="4">
    <location>
        <begin position="151"/>
        <end position="170"/>
    </location>
</feature>
<dbReference type="PANTHER" id="PTHR48046:SF1">
    <property type="entry name" value="GLYCOSYLTRANSFERASE-RELATED"/>
    <property type="match status" value="1"/>
</dbReference>
<evidence type="ECO:0000256" key="3">
    <source>
        <dbReference type="ARBA" id="ARBA00022679"/>
    </source>
</evidence>
<evidence type="ECO:0000256" key="1">
    <source>
        <dbReference type="ARBA" id="ARBA00009995"/>
    </source>
</evidence>
<evidence type="ECO:0000313" key="7">
    <source>
        <dbReference type="Proteomes" id="UP000077202"/>
    </source>
</evidence>
<keyword evidence="4" id="KW-0472">Membrane</keyword>
<evidence type="ECO:0000313" key="6">
    <source>
        <dbReference type="EMBL" id="OAE31549.1"/>
    </source>
</evidence>
<dbReference type="EMBL" id="AP019869">
    <property type="protein sequence ID" value="BBN07879.1"/>
    <property type="molecule type" value="Genomic_DNA"/>
</dbReference>
<name>A0A176WEN8_MARPO</name>
<keyword evidence="2" id="KW-0328">Glycosyltransferase</keyword>
<evidence type="ECO:0000256" key="2">
    <source>
        <dbReference type="ARBA" id="ARBA00022676"/>
    </source>
</evidence>
<protein>
    <recommendedName>
        <fullName evidence="9">Glycosyltransferase</fullName>
    </recommendedName>
</protein>
<dbReference type="SUPFAM" id="SSF53756">
    <property type="entry name" value="UDP-Glycosyltransferase/glycogen phosphorylase"/>
    <property type="match status" value="1"/>
</dbReference>
<gene>
    <name evidence="6" type="ORF">AXG93_3415s1090</name>
    <name evidence="5" type="ORF">Mp_4g06970</name>
</gene>
<proteinExistence type="inferred from homology"/>
<dbReference type="AlphaFoldDB" id="A0A176WEN8"/>
<dbReference type="Proteomes" id="UP000077202">
    <property type="component" value="Unassembled WGS sequence"/>
</dbReference>
<dbReference type="EMBL" id="LVLJ01001012">
    <property type="protein sequence ID" value="OAE31549.1"/>
    <property type="molecule type" value="Genomic_DNA"/>
</dbReference>
<keyword evidence="4" id="KW-1133">Transmembrane helix</keyword>
<evidence type="ECO:0000313" key="5">
    <source>
        <dbReference type="EMBL" id="BBN07879.1"/>
    </source>
</evidence>
<dbReference type="GO" id="GO:0008194">
    <property type="term" value="F:UDP-glycosyltransferase activity"/>
    <property type="evidence" value="ECO:0007669"/>
    <property type="project" value="InterPro"/>
</dbReference>
<evidence type="ECO:0000313" key="8">
    <source>
        <dbReference type="Proteomes" id="UP001162541"/>
    </source>
</evidence>
<reference evidence="8" key="3">
    <citation type="journal article" date="2020" name="Curr. Biol.">
        <title>Chromatin organization in early land plants reveals an ancestral association between H3K27me3, transposons, and constitutive heterochromatin.</title>
        <authorList>
            <person name="Montgomery S.A."/>
            <person name="Tanizawa Y."/>
            <person name="Galik B."/>
            <person name="Wang N."/>
            <person name="Ito T."/>
            <person name="Mochizuki T."/>
            <person name="Akimcheva S."/>
            <person name="Bowman J.L."/>
            <person name="Cognat V."/>
            <person name="Marechal-Drouard L."/>
            <person name="Ekker H."/>
            <person name="Hong S.F."/>
            <person name="Kohchi T."/>
            <person name="Lin S.S."/>
            <person name="Liu L.D."/>
            <person name="Nakamura Y."/>
            <person name="Valeeva L.R."/>
            <person name="Shakirov E.V."/>
            <person name="Shippen D.E."/>
            <person name="Wei W.L."/>
            <person name="Yagura M."/>
            <person name="Yamaoka S."/>
            <person name="Yamato K.T."/>
            <person name="Liu C."/>
            <person name="Berger F."/>
        </authorList>
    </citation>
    <scope>NUCLEOTIDE SEQUENCE [LARGE SCALE GENOMIC DNA]</scope>
    <source>
        <strain evidence="8">Tak-1</strain>
    </source>
</reference>
<reference evidence="6 7" key="1">
    <citation type="submission" date="2016-03" db="EMBL/GenBank/DDBJ databases">
        <title>Mechanisms controlling the formation of the plant cell surface in tip-growing cells are functionally conserved among land plants.</title>
        <authorList>
            <person name="Honkanen S."/>
            <person name="Jones V.A."/>
            <person name="Morieri G."/>
            <person name="Champion C."/>
            <person name="Hetherington A.J."/>
            <person name="Kelly S."/>
            <person name="Saint-Marcoux D."/>
            <person name="Proust H."/>
            <person name="Prescott H."/>
            <person name="Dolan L."/>
        </authorList>
    </citation>
    <scope>NUCLEOTIDE SEQUENCE [LARGE SCALE GENOMIC DNA]</scope>
    <source>
        <strain evidence="7">cv. Tak-1 and cv. Tak-2</strain>
        <tissue evidence="6">Whole gametophyte</tissue>
    </source>
</reference>
<reference evidence="5" key="2">
    <citation type="journal article" date="2019" name="Curr. Biol.">
        <title>Chromatin organization in early land plants reveals an ancestral association between H3K27me3, transposons, and constitutive heterochromatin.</title>
        <authorList>
            <person name="Montgomery S.A."/>
            <person name="Tanizawa Y."/>
            <person name="Galik B."/>
            <person name="Wang N."/>
            <person name="Ito T."/>
            <person name="Mochizuki T."/>
            <person name="Akimcheva S."/>
            <person name="Bowman J."/>
            <person name="Cognat V."/>
            <person name="Drouard L."/>
            <person name="Ekker H."/>
            <person name="Houng S."/>
            <person name="Kohchi T."/>
            <person name="Lin S."/>
            <person name="Liu L.D."/>
            <person name="Nakamura Y."/>
            <person name="Valeeva L.R."/>
            <person name="Shakirov E.V."/>
            <person name="Shippen D.E."/>
            <person name="Wei W."/>
            <person name="Yagura M."/>
            <person name="Yamaoka S."/>
            <person name="Yamato K.T."/>
            <person name="Liu C."/>
            <person name="Berger F."/>
        </authorList>
    </citation>
    <scope>NUCLEOTIDE SEQUENCE [LARGE SCALE GENOMIC DNA]</scope>
    <source>
        <strain evidence="5">Tak-1</strain>
    </source>
</reference>
<dbReference type="Proteomes" id="UP001162541">
    <property type="component" value="Chromosome 4"/>
</dbReference>
<dbReference type="PANTHER" id="PTHR48046">
    <property type="entry name" value="UDP-GLYCOSYLTRANSFERASE 72E1"/>
    <property type="match status" value="1"/>
</dbReference>
<dbReference type="Gene3D" id="3.40.50.2000">
    <property type="entry name" value="Glycogen Phosphorylase B"/>
    <property type="match status" value="2"/>
</dbReference>
<dbReference type="InterPro" id="IPR002213">
    <property type="entry name" value="UDP_glucos_trans"/>
</dbReference>
<dbReference type="CDD" id="cd03784">
    <property type="entry name" value="GT1_Gtf-like"/>
    <property type="match status" value="1"/>
</dbReference>
<keyword evidence="7" id="KW-1185">Reference proteome</keyword>
<organism evidence="6 7">
    <name type="scientific">Marchantia polymorpha subsp. ruderalis</name>
    <dbReference type="NCBI Taxonomy" id="1480154"/>
    <lineage>
        <taxon>Eukaryota</taxon>
        <taxon>Viridiplantae</taxon>
        <taxon>Streptophyta</taxon>
        <taxon>Embryophyta</taxon>
        <taxon>Marchantiophyta</taxon>
        <taxon>Marchantiopsida</taxon>
        <taxon>Marchantiidae</taxon>
        <taxon>Marchantiales</taxon>
        <taxon>Marchantiaceae</taxon>
        <taxon>Marchantia</taxon>
    </lineage>
</organism>
<comment type="similarity">
    <text evidence="1">Belongs to the UDP-glycosyltransferase family.</text>
</comment>
<sequence>MDYSGEHNSVSNGTKEVKPAPNVWIIPLPWFSHILCHLNLAKKLAKHGLTVTFCLPEEEIQHLAAAGHITPESCQREGFDIRLQPLVAPRLDLGSGENTRGGLGILKQAVDTQDAFEEALKNKWGSDSAPTCVISDIWLPRTRDVVKEYNLPAWVLSTLSLTFTAGYFYVHNMRMKGNLKLARSKDDPEFQHEQICVPGLDVIPYKDLPGGWFTESPIFDHSRISALSLAKADVILVSSFQELEERSFCALERQLKTSPKNPHRKVSNIWTVGPTFQFPSIADEAGEEERHSCLKFLDSQSKSSVLYVAFGSDGCHSREQILEIAHGLESSGQPFLCVLHRPMKTPDCQTDDIFAVIPSECIERTKDRGLFVQSWAPQQKVLSHPSTGGFLSHFGFNSMLEAVCFGVPLIAWPLGAEQRFNTRWAVDEAKIGLEVYRGPDGFVERGEVERSVKALFYGDEARVLRKNVSDLHQKAKECVGENGSTTKNLQAIVDHIQGTTRSNLKLHI</sequence>
<keyword evidence="4" id="KW-0812">Transmembrane</keyword>
<keyword evidence="3" id="KW-0808">Transferase</keyword>
<dbReference type="FunFam" id="3.40.50.2000:FF:000056">
    <property type="entry name" value="Glycosyltransferase"/>
    <property type="match status" value="1"/>
</dbReference>
<evidence type="ECO:0008006" key="9">
    <source>
        <dbReference type="Google" id="ProtNLM"/>
    </source>
</evidence>